<evidence type="ECO:0000256" key="1">
    <source>
        <dbReference type="SAM" id="Phobius"/>
    </source>
</evidence>
<keyword evidence="1" id="KW-0472">Membrane</keyword>
<evidence type="ECO:0000313" key="2">
    <source>
        <dbReference type="EMBL" id="PIA25345.1"/>
    </source>
</evidence>
<organism evidence="2 3">
    <name type="scientific">Aquilegia coerulea</name>
    <name type="common">Rocky mountain columbine</name>
    <dbReference type="NCBI Taxonomy" id="218851"/>
    <lineage>
        <taxon>Eukaryota</taxon>
        <taxon>Viridiplantae</taxon>
        <taxon>Streptophyta</taxon>
        <taxon>Embryophyta</taxon>
        <taxon>Tracheophyta</taxon>
        <taxon>Spermatophyta</taxon>
        <taxon>Magnoliopsida</taxon>
        <taxon>Ranunculales</taxon>
        <taxon>Ranunculaceae</taxon>
        <taxon>Thalictroideae</taxon>
        <taxon>Aquilegia</taxon>
    </lineage>
</organism>
<dbReference type="InParanoid" id="A0A2G5C271"/>
<dbReference type="Proteomes" id="UP000230069">
    <property type="component" value="Unassembled WGS sequence"/>
</dbReference>
<keyword evidence="1" id="KW-1133">Transmembrane helix</keyword>
<proteinExistence type="predicted"/>
<keyword evidence="3" id="KW-1185">Reference proteome</keyword>
<evidence type="ECO:0000313" key="3">
    <source>
        <dbReference type="Proteomes" id="UP000230069"/>
    </source>
</evidence>
<dbReference type="AlphaFoldDB" id="A0A2G5C271"/>
<sequence>MNLMNFIMTSGGWGIPLKHLAEMLHYSLILNLFYMWQVLIQTIAFVLLHGSLRYWARIYTLLDVGYLNAGQRIFYITDESLVHKSKRRKNNIHTHKQFKRKIE</sequence>
<name>A0A2G5C271_AQUCA</name>
<feature type="transmembrane region" description="Helical" evidence="1">
    <location>
        <begin position="23"/>
        <end position="48"/>
    </location>
</feature>
<protein>
    <submittedName>
        <fullName evidence="2">Uncharacterized protein</fullName>
    </submittedName>
</protein>
<keyword evidence="1" id="KW-0812">Transmembrane</keyword>
<accession>A0A2G5C271</accession>
<reference evidence="2 3" key="1">
    <citation type="submission" date="2017-09" db="EMBL/GenBank/DDBJ databases">
        <title>WGS assembly of Aquilegia coerulea Goldsmith.</title>
        <authorList>
            <person name="Hodges S."/>
            <person name="Kramer E."/>
            <person name="Nordborg M."/>
            <person name="Tomkins J."/>
            <person name="Borevitz J."/>
            <person name="Derieg N."/>
            <person name="Yan J."/>
            <person name="Mihaltcheva S."/>
            <person name="Hayes R.D."/>
            <person name="Rokhsar D."/>
        </authorList>
    </citation>
    <scope>NUCLEOTIDE SEQUENCE [LARGE SCALE GENOMIC DNA]</scope>
    <source>
        <strain evidence="3">cv. Goldsmith</strain>
    </source>
</reference>
<dbReference type="EMBL" id="KZ305134">
    <property type="protein sequence ID" value="PIA25345.1"/>
    <property type="molecule type" value="Genomic_DNA"/>
</dbReference>
<gene>
    <name evidence="2" type="ORF">AQUCO_11800024v1</name>
</gene>